<feature type="domain" description="PPM-type phosphatase" evidence="1">
    <location>
        <begin position="1"/>
        <end position="267"/>
    </location>
</feature>
<proteinExistence type="predicted"/>
<name>A0A8T2TDL2_CERRI</name>
<dbReference type="AlphaFoldDB" id="A0A8T2TDL2"/>
<keyword evidence="3" id="KW-1185">Reference proteome</keyword>
<dbReference type="PANTHER" id="PTHR47992">
    <property type="entry name" value="PROTEIN PHOSPHATASE"/>
    <property type="match status" value="1"/>
</dbReference>
<protein>
    <recommendedName>
        <fullName evidence="1">PPM-type phosphatase domain-containing protein</fullName>
    </recommendedName>
</protein>
<dbReference type="EMBL" id="CM035419">
    <property type="protein sequence ID" value="KAH7415813.1"/>
    <property type="molecule type" value="Genomic_DNA"/>
</dbReference>
<sequence length="267" mass="29951">MHVSKLAMSIRPIKMVCLRPLTSQNAFLAFTHRNYIYLPKLWIAIKVQKMILFILLKQSPESTGNEDTRVQRLDAEDDRATKILTGEHYLACKAAILRSIEGDVCNGSALTLKEPERVHETRRIEAAGGYVIAWNGYRITALLALSRAIGDGYLKRYVISEPDVVHLERSDEDEFLILASDGLWDVIDNETACDVARVCFASTRGGKTRSASKGDDIASATAEATLVKLACGKGSQDMEDGATREYYCFSMVCFNIRRWSKRLQMFI</sequence>
<dbReference type="PROSITE" id="PS51746">
    <property type="entry name" value="PPM_2"/>
    <property type="match status" value="1"/>
</dbReference>
<dbReference type="InterPro" id="IPR001932">
    <property type="entry name" value="PPM-type_phosphatase-like_dom"/>
</dbReference>
<dbReference type="SUPFAM" id="SSF81606">
    <property type="entry name" value="PP2C-like"/>
    <property type="match status" value="1"/>
</dbReference>
<dbReference type="Proteomes" id="UP000825935">
    <property type="component" value="Chromosome 14"/>
</dbReference>
<organism evidence="2 3">
    <name type="scientific">Ceratopteris richardii</name>
    <name type="common">Triangle waterfern</name>
    <dbReference type="NCBI Taxonomy" id="49495"/>
    <lineage>
        <taxon>Eukaryota</taxon>
        <taxon>Viridiplantae</taxon>
        <taxon>Streptophyta</taxon>
        <taxon>Embryophyta</taxon>
        <taxon>Tracheophyta</taxon>
        <taxon>Polypodiopsida</taxon>
        <taxon>Polypodiidae</taxon>
        <taxon>Polypodiales</taxon>
        <taxon>Pteridineae</taxon>
        <taxon>Pteridaceae</taxon>
        <taxon>Parkerioideae</taxon>
        <taxon>Ceratopteris</taxon>
    </lineage>
</organism>
<gene>
    <name evidence="2" type="ORF">KP509_14G062000</name>
</gene>
<dbReference type="Gene3D" id="3.60.40.10">
    <property type="entry name" value="PPM-type phosphatase domain"/>
    <property type="match status" value="1"/>
</dbReference>
<comment type="caution">
    <text evidence="2">The sequence shown here is derived from an EMBL/GenBank/DDBJ whole genome shotgun (WGS) entry which is preliminary data.</text>
</comment>
<dbReference type="GO" id="GO:0004722">
    <property type="term" value="F:protein serine/threonine phosphatase activity"/>
    <property type="evidence" value="ECO:0007669"/>
    <property type="project" value="InterPro"/>
</dbReference>
<evidence type="ECO:0000313" key="2">
    <source>
        <dbReference type="EMBL" id="KAH7415813.1"/>
    </source>
</evidence>
<evidence type="ECO:0000259" key="1">
    <source>
        <dbReference type="PROSITE" id="PS51746"/>
    </source>
</evidence>
<reference evidence="2" key="1">
    <citation type="submission" date="2021-08" db="EMBL/GenBank/DDBJ databases">
        <title>WGS assembly of Ceratopteris richardii.</title>
        <authorList>
            <person name="Marchant D.B."/>
            <person name="Chen G."/>
            <person name="Jenkins J."/>
            <person name="Shu S."/>
            <person name="Leebens-Mack J."/>
            <person name="Grimwood J."/>
            <person name="Schmutz J."/>
            <person name="Soltis P."/>
            <person name="Soltis D."/>
            <person name="Chen Z.-H."/>
        </authorList>
    </citation>
    <scope>NUCLEOTIDE SEQUENCE</scope>
    <source>
        <strain evidence="2">Whitten #5841</strain>
        <tissue evidence="2">Leaf</tissue>
    </source>
</reference>
<dbReference type="Pfam" id="PF00481">
    <property type="entry name" value="PP2C"/>
    <property type="match status" value="1"/>
</dbReference>
<dbReference type="SMART" id="SM00332">
    <property type="entry name" value="PP2Cc"/>
    <property type="match status" value="1"/>
</dbReference>
<accession>A0A8T2TDL2</accession>
<dbReference type="InterPro" id="IPR015655">
    <property type="entry name" value="PP2C"/>
</dbReference>
<dbReference type="CDD" id="cd00143">
    <property type="entry name" value="PP2Cc"/>
    <property type="match status" value="1"/>
</dbReference>
<dbReference type="OrthoDB" id="10264738at2759"/>
<evidence type="ECO:0000313" key="3">
    <source>
        <dbReference type="Proteomes" id="UP000825935"/>
    </source>
</evidence>
<dbReference type="InterPro" id="IPR036457">
    <property type="entry name" value="PPM-type-like_dom_sf"/>
</dbReference>